<dbReference type="GO" id="GO:0015295">
    <property type="term" value="F:solute:proton symporter activity"/>
    <property type="evidence" value="ECO:0007669"/>
    <property type="project" value="TreeGrafter"/>
</dbReference>
<feature type="transmembrane region" description="Helical" evidence="7">
    <location>
        <begin position="356"/>
        <end position="381"/>
    </location>
</feature>
<evidence type="ECO:0000256" key="3">
    <source>
        <dbReference type="ARBA" id="ARBA00022475"/>
    </source>
</evidence>
<feature type="transmembrane region" description="Helical" evidence="7">
    <location>
        <begin position="235"/>
        <end position="256"/>
    </location>
</feature>
<dbReference type="Proteomes" id="UP001203207">
    <property type="component" value="Unassembled WGS sequence"/>
</dbReference>
<evidence type="ECO:0000313" key="8">
    <source>
        <dbReference type="EMBL" id="MCL9818501.1"/>
    </source>
</evidence>
<feature type="transmembrane region" description="Helical" evidence="7">
    <location>
        <begin position="34"/>
        <end position="56"/>
    </location>
</feature>
<dbReference type="PANTHER" id="PTHR30003:SF0">
    <property type="entry name" value="GLYCOLATE PERMEASE GLCA-RELATED"/>
    <property type="match status" value="1"/>
</dbReference>
<organism evidence="8 9">
    <name type="scientific">Natronocalculus amylovorans</name>
    <dbReference type="NCBI Taxonomy" id="2917812"/>
    <lineage>
        <taxon>Archaea</taxon>
        <taxon>Methanobacteriati</taxon>
        <taxon>Methanobacteriota</taxon>
        <taxon>Stenosarchaea group</taxon>
        <taxon>Halobacteria</taxon>
        <taxon>Halobacteriales</taxon>
        <taxon>Haloferacaceae</taxon>
        <taxon>Natronocalculus</taxon>
    </lineage>
</organism>
<dbReference type="RefSeq" id="WP_250586244.1">
    <property type="nucleotide sequence ID" value="NZ_JAKRVX010000013.1"/>
</dbReference>
<evidence type="ECO:0000256" key="4">
    <source>
        <dbReference type="ARBA" id="ARBA00022692"/>
    </source>
</evidence>
<feature type="transmembrane region" description="Helical" evidence="7">
    <location>
        <begin position="204"/>
        <end position="223"/>
    </location>
</feature>
<feature type="transmembrane region" description="Helical" evidence="7">
    <location>
        <begin position="401"/>
        <end position="421"/>
    </location>
</feature>
<evidence type="ECO:0000256" key="7">
    <source>
        <dbReference type="SAM" id="Phobius"/>
    </source>
</evidence>
<dbReference type="GO" id="GO:0005886">
    <property type="term" value="C:plasma membrane"/>
    <property type="evidence" value="ECO:0007669"/>
    <property type="project" value="UniProtKB-SubCell"/>
</dbReference>
<feature type="transmembrane region" description="Helical" evidence="7">
    <location>
        <begin position="467"/>
        <end position="486"/>
    </location>
</feature>
<evidence type="ECO:0000256" key="6">
    <source>
        <dbReference type="ARBA" id="ARBA00023136"/>
    </source>
</evidence>
<reference evidence="8" key="2">
    <citation type="submission" date="2022-02" db="EMBL/GenBank/DDBJ databases">
        <authorList>
            <person name="Elcheninov A.G."/>
            <person name="Sorokin D.Y."/>
            <person name="Kublanov I.V."/>
        </authorList>
    </citation>
    <scope>NUCLEOTIDE SEQUENCE</scope>
    <source>
        <strain evidence="8">AArc-St2</strain>
    </source>
</reference>
<feature type="transmembrane region" description="Helical" evidence="7">
    <location>
        <begin position="433"/>
        <end position="455"/>
    </location>
</feature>
<dbReference type="GO" id="GO:0015129">
    <property type="term" value="F:lactate transmembrane transporter activity"/>
    <property type="evidence" value="ECO:0007669"/>
    <property type="project" value="InterPro"/>
</dbReference>
<feature type="transmembrane region" description="Helical" evidence="7">
    <location>
        <begin position="535"/>
        <end position="557"/>
    </location>
</feature>
<feature type="transmembrane region" description="Helical" evidence="7">
    <location>
        <begin position="62"/>
        <end position="83"/>
    </location>
</feature>
<feature type="transmembrane region" description="Helical" evidence="7">
    <location>
        <begin position="6"/>
        <end position="27"/>
    </location>
</feature>
<keyword evidence="5 7" id="KW-1133">Transmembrane helix</keyword>
<comment type="subcellular location">
    <subcellularLocation>
        <location evidence="1">Cell membrane</location>
        <topology evidence="1">Multi-pass membrane protein</topology>
    </subcellularLocation>
</comment>
<protein>
    <submittedName>
        <fullName evidence="8">L-lactate permease</fullName>
    </submittedName>
</protein>
<dbReference type="Pfam" id="PF02652">
    <property type="entry name" value="Lactate_perm"/>
    <property type="match status" value="1"/>
</dbReference>
<evidence type="ECO:0000256" key="5">
    <source>
        <dbReference type="ARBA" id="ARBA00022989"/>
    </source>
</evidence>
<keyword evidence="2" id="KW-0813">Transport</keyword>
<dbReference type="AlphaFoldDB" id="A0AAE3K9X4"/>
<keyword evidence="4 7" id="KW-0812">Transmembrane</keyword>
<feature type="transmembrane region" description="Helical" evidence="7">
    <location>
        <begin position="263"/>
        <end position="284"/>
    </location>
</feature>
<keyword evidence="9" id="KW-1185">Reference proteome</keyword>
<gene>
    <name evidence="8" type="ORF">AArcSt2_16310</name>
</gene>
<dbReference type="EMBL" id="JAKRVX010000013">
    <property type="protein sequence ID" value="MCL9818501.1"/>
    <property type="molecule type" value="Genomic_DNA"/>
</dbReference>
<feature type="transmembrane region" description="Helical" evidence="7">
    <location>
        <begin position="104"/>
        <end position="123"/>
    </location>
</feature>
<keyword evidence="6 7" id="KW-0472">Membrane</keyword>
<evidence type="ECO:0000256" key="2">
    <source>
        <dbReference type="ARBA" id="ARBA00022448"/>
    </source>
</evidence>
<feature type="transmembrane region" description="Helical" evidence="7">
    <location>
        <begin position="129"/>
        <end position="150"/>
    </location>
</feature>
<keyword evidence="3" id="KW-1003">Cell membrane</keyword>
<evidence type="ECO:0000313" key="9">
    <source>
        <dbReference type="Proteomes" id="UP001203207"/>
    </source>
</evidence>
<reference evidence="8" key="1">
    <citation type="journal article" date="2022" name="Syst. Appl. Microbiol.">
        <title>Natronocalculus amylovorans gen. nov., sp. nov., and Natranaeroarchaeum aerophilus sp. nov., dominant culturable amylolytic natronoarchaea from hypersaline soda lakes in southwestern Siberia.</title>
        <authorList>
            <person name="Sorokin D.Y."/>
            <person name="Elcheninov A.G."/>
            <person name="Khizhniak T.V."/>
            <person name="Koenen M."/>
            <person name="Bale N.J."/>
            <person name="Damste J.S.S."/>
            <person name="Kublanov I.V."/>
        </authorList>
    </citation>
    <scope>NUCLEOTIDE SEQUENCE</scope>
    <source>
        <strain evidence="8">AArc-St2</strain>
    </source>
</reference>
<dbReference type="InterPro" id="IPR003804">
    <property type="entry name" value="Lactate_perm"/>
</dbReference>
<proteinExistence type="predicted"/>
<dbReference type="PANTHER" id="PTHR30003">
    <property type="entry name" value="L-LACTATE PERMEASE"/>
    <property type="match status" value="1"/>
</dbReference>
<comment type="caution">
    <text evidence="8">The sequence shown here is derived from an EMBL/GenBank/DDBJ whole genome shotgun (WGS) entry which is preliminary data.</text>
</comment>
<feature type="transmembrane region" description="Helical" evidence="7">
    <location>
        <begin position="569"/>
        <end position="588"/>
    </location>
</feature>
<evidence type="ECO:0000256" key="1">
    <source>
        <dbReference type="ARBA" id="ARBA00004651"/>
    </source>
</evidence>
<sequence length="592" mass="62481">MTSIVTVFFAALPLFIVGLLLIGLLWPATRTMPVAWLSAVVIGAVVWGMPASWIVAASISGVLTAIQILFIVFGALVLLYTMLRAGAFSTLNRSFTTVSEDRRVQIVLVAFFLSAFIEGAAGFGTPAAVVAPLLLGLGFPALAAVVAALIGHAIAVTYGAVGTPIIVGIREPLENVGYINQVLAGNDQTAAEFAINVAAWAATYHLLIGFMMPLFAVGIVVYFFTPQGSRTMEPIIEVVPLCLFAGFAFVIPYWITAQVSAELPALVGSMLGAAVVIAALRAGYFKPSTEWDFPPQEEWPQHWLGSIHPTDVESVLSEDREMSLLKAWFPYIFLISSLLLTRSIDPMSSLLQGDTIILLGTPISLQVASTSTVVGEITVGVLLFEWTQIAGTTIGNSINLLYVPGIWLLASAMIAVPLYKLPTDAVSVVWKEAAIKLITPLIALSFVLAMVQVMLQSGSHAPGLDSMIVVLAVVIADVLGPAYPLVAPLIGALGAALVGSNTVSNITFGPLQFFAADSLGISRELTVGAQAVGGAIGNLVAIHNVVAALATVGLVGEEGRVIRLTLIPLLYYLVCAGMVTLLFTYLLFPTTF</sequence>
<name>A0AAE3K9X4_9EURY</name>
<accession>A0AAE3K9X4</accession>